<dbReference type="RefSeq" id="WP_369254180.1">
    <property type="nucleotide sequence ID" value="NZ_CP163440.1"/>
</dbReference>
<dbReference type="Gene3D" id="1.10.10.10">
    <property type="entry name" value="Winged helix-like DNA-binding domain superfamily/Winged helix DNA-binding domain"/>
    <property type="match status" value="1"/>
</dbReference>
<evidence type="ECO:0000313" key="5">
    <source>
        <dbReference type="EMBL" id="XDQ59592.1"/>
    </source>
</evidence>
<dbReference type="PROSITE" id="PS50043">
    <property type="entry name" value="HTH_LUXR_2"/>
    <property type="match status" value="1"/>
</dbReference>
<evidence type="ECO:0000256" key="1">
    <source>
        <dbReference type="ARBA" id="ARBA00023015"/>
    </source>
</evidence>
<gene>
    <name evidence="5" type="ORF">AB5J50_01575</name>
</gene>
<dbReference type="GO" id="GO:0006355">
    <property type="term" value="P:regulation of DNA-templated transcription"/>
    <property type="evidence" value="ECO:0007669"/>
    <property type="project" value="InterPro"/>
</dbReference>
<keyword evidence="2" id="KW-0238">DNA-binding</keyword>
<dbReference type="PRINTS" id="PR00038">
    <property type="entry name" value="HTHLUXR"/>
</dbReference>
<dbReference type="PANTHER" id="PTHR44688">
    <property type="entry name" value="DNA-BINDING TRANSCRIPTIONAL ACTIVATOR DEVR_DOSR"/>
    <property type="match status" value="1"/>
</dbReference>
<evidence type="ECO:0000256" key="2">
    <source>
        <dbReference type="ARBA" id="ARBA00023125"/>
    </source>
</evidence>
<accession>A0AB39RTQ5</accession>
<dbReference type="AlphaFoldDB" id="A0AB39RTQ5"/>
<protein>
    <submittedName>
        <fullName evidence="5">Response regulator transcription factor</fullName>
    </submittedName>
</protein>
<sequence length="76" mass="8358">MSLTLATPYTEAPAPALAPRELETLRHIASGCTYLQAARHMGLSRHTIDAYLRRIRAKLNINTTAELTRLAISLGL</sequence>
<dbReference type="InterPro" id="IPR000792">
    <property type="entry name" value="Tscrpt_reg_LuxR_C"/>
</dbReference>
<dbReference type="GO" id="GO:0003677">
    <property type="term" value="F:DNA binding"/>
    <property type="evidence" value="ECO:0007669"/>
    <property type="project" value="UniProtKB-KW"/>
</dbReference>
<dbReference type="InterPro" id="IPR016032">
    <property type="entry name" value="Sig_transdc_resp-reg_C-effctor"/>
</dbReference>
<feature type="domain" description="HTH luxR-type" evidence="4">
    <location>
        <begin position="10"/>
        <end position="75"/>
    </location>
</feature>
<name>A0AB39RTQ5_9ACTN</name>
<proteinExistence type="predicted"/>
<reference evidence="5" key="1">
    <citation type="submission" date="2024-07" db="EMBL/GenBank/DDBJ databases">
        <authorList>
            <person name="Yu S.T."/>
        </authorList>
    </citation>
    <scope>NUCLEOTIDE SEQUENCE</scope>
    <source>
        <strain evidence="5">R35</strain>
    </source>
</reference>
<evidence type="ECO:0000259" key="4">
    <source>
        <dbReference type="PROSITE" id="PS50043"/>
    </source>
</evidence>
<keyword evidence="1" id="KW-0805">Transcription regulation</keyword>
<dbReference type="SMART" id="SM00421">
    <property type="entry name" value="HTH_LUXR"/>
    <property type="match status" value="1"/>
</dbReference>
<keyword evidence="3" id="KW-0804">Transcription</keyword>
<dbReference type="InterPro" id="IPR036388">
    <property type="entry name" value="WH-like_DNA-bd_sf"/>
</dbReference>
<dbReference type="CDD" id="cd06170">
    <property type="entry name" value="LuxR_C_like"/>
    <property type="match status" value="1"/>
</dbReference>
<dbReference type="Pfam" id="PF00196">
    <property type="entry name" value="GerE"/>
    <property type="match status" value="1"/>
</dbReference>
<dbReference type="PANTHER" id="PTHR44688:SF16">
    <property type="entry name" value="DNA-BINDING TRANSCRIPTIONAL ACTIVATOR DEVR_DOSR"/>
    <property type="match status" value="1"/>
</dbReference>
<dbReference type="SUPFAM" id="SSF46894">
    <property type="entry name" value="C-terminal effector domain of the bipartite response regulators"/>
    <property type="match status" value="1"/>
</dbReference>
<dbReference type="EMBL" id="CP163440">
    <property type="protein sequence ID" value="XDQ59592.1"/>
    <property type="molecule type" value="Genomic_DNA"/>
</dbReference>
<evidence type="ECO:0000256" key="3">
    <source>
        <dbReference type="ARBA" id="ARBA00023163"/>
    </source>
</evidence>
<organism evidence="5">
    <name type="scientific">Streptomyces sp. R35</name>
    <dbReference type="NCBI Taxonomy" id="3238630"/>
    <lineage>
        <taxon>Bacteria</taxon>
        <taxon>Bacillati</taxon>
        <taxon>Actinomycetota</taxon>
        <taxon>Actinomycetes</taxon>
        <taxon>Kitasatosporales</taxon>
        <taxon>Streptomycetaceae</taxon>
        <taxon>Streptomyces</taxon>
    </lineage>
</organism>